<evidence type="ECO:0000256" key="2">
    <source>
        <dbReference type="SAM" id="MobiDB-lite"/>
    </source>
</evidence>
<sequence>MAEDTTATATEDQQESLERSLADERSLRSFTEQVLDCRQIELEVAEAENKKLLKKIDQLTRELSESKAQLLEAQAQVKSKDRNLQEAGDQIFRLQSQREDITESEARDAYKALCDKIQRWVENKLPITLEAVSSGQIKKPPPAQATKFLSLLREPAKRCLSVHLSDEYHVVAAIMYYLWLAFFSKPFYCPLDDSTEDATLLWLLGIESAMAKSRNAEQCREWRSETLLALSTQKSFKSRRESYIYLISKDLSSYLIPIFPKISPLELQNSVRKAVVQPAADLAHRFHTSVNVFWLKWPLKTASTRLEVYECFNLADGGRVTDLSGTSPESPSRRNIRYLFDIAPGLFVERVEGGRKLPLKAICRPKVLIHGGENQVTHRATLLTWLYSATRDG</sequence>
<dbReference type="AlphaFoldDB" id="A0A0A1UXU3"/>
<name>A0A0A1UXU3_9HYPO</name>
<dbReference type="HOGENOM" id="CLU_059046_0_0_1"/>
<evidence type="ECO:0000256" key="1">
    <source>
        <dbReference type="SAM" id="Coils"/>
    </source>
</evidence>
<evidence type="ECO:0000313" key="4">
    <source>
        <dbReference type="Proteomes" id="UP000030151"/>
    </source>
</evidence>
<protein>
    <submittedName>
        <fullName evidence="3">Uncharacterized protein</fullName>
    </submittedName>
</protein>
<gene>
    <name evidence="3" type="ORF">X797_005000</name>
</gene>
<accession>A0A0A1UXU3</accession>
<dbReference type="OrthoDB" id="4755094at2759"/>
<keyword evidence="1" id="KW-0175">Coiled coil</keyword>
<feature type="coiled-coil region" evidence="1">
    <location>
        <begin position="35"/>
        <end position="90"/>
    </location>
</feature>
<feature type="region of interest" description="Disordered" evidence="2">
    <location>
        <begin position="1"/>
        <end position="24"/>
    </location>
</feature>
<feature type="compositionally biased region" description="Low complexity" evidence="2">
    <location>
        <begin position="1"/>
        <end position="11"/>
    </location>
</feature>
<reference evidence="3 4" key="1">
    <citation type="submission" date="2014-02" db="EMBL/GenBank/DDBJ databases">
        <title>The genome sequence of the entomopathogenic fungus Metarhizium robertsii ARSEF 2575.</title>
        <authorList>
            <person name="Giuliano Garisto Donzelli B."/>
            <person name="Roe B.A."/>
            <person name="Macmil S.L."/>
            <person name="Krasnoff S.B."/>
            <person name="Gibson D.M."/>
        </authorList>
    </citation>
    <scope>NUCLEOTIDE SEQUENCE [LARGE SCALE GENOMIC DNA]</scope>
    <source>
        <strain evidence="3 4">ARSEF 2575</strain>
    </source>
</reference>
<evidence type="ECO:0000313" key="3">
    <source>
        <dbReference type="EMBL" id="EXV02153.1"/>
    </source>
</evidence>
<comment type="caution">
    <text evidence="3">The sequence shown here is derived from an EMBL/GenBank/DDBJ whole genome shotgun (WGS) entry which is preliminary data.</text>
</comment>
<organism evidence="3 4">
    <name type="scientific">Metarhizium robertsii</name>
    <dbReference type="NCBI Taxonomy" id="568076"/>
    <lineage>
        <taxon>Eukaryota</taxon>
        <taxon>Fungi</taxon>
        <taxon>Dikarya</taxon>
        <taxon>Ascomycota</taxon>
        <taxon>Pezizomycotina</taxon>
        <taxon>Sordariomycetes</taxon>
        <taxon>Hypocreomycetidae</taxon>
        <taxon>Hypocreales</taxon>
        <taxon>Clavicipitaceae</taxon>
        <taxon>Metarhizium</taxon>
    </lineage>
</organism>
<dbReference type="EMBL" id="JELW01000006">
    <property type="protein sequence ID" value="EXV02153.1"/>
    <property type="molecule type" value="Genomic_DNA"/>
</dbReference>
<dbReference type="Proteomes" id="UP000030151">
    <property type="component" value="Unassembled WGS sequence"/>
</dbReference>
<proteinExistence type="predicted"/>
<dbReference type="eggNOG" id="ENOG502SVPQ">
    <property type="taxonomic scope" value="Eukaryota"/>
</dbReference>